<evidence type="ECO:0000313" key="3">
    <source>
        <dbReference type="Proteomes" id="UP001286313"/>
    </source>
</evidence>
<dbReference type="AlphaFoldDB" id="A0AAE1GBR7"/>
<proteinExistence type="predicted"/>
<feature type="compositionally biased region" description="Basic and acidic residues" evidence="1">
    <location>
        <begin position="254"/>
        <end position="265"/>
    </location>
</feature>
<keyword evidence="3" id="KW-1185">Reference proteome</keyword>
<sequence length="265" mass="28398">MRSTAGGSAVSGSVAGGSTAGGSTAGGSTADGSTKLFHPYLLKANRPHFGDGELHHVEELKFVSIGGWTKGMVRKAVSEERYTTVNSRPYHIHMMSPPGHLSSSLPLDDGSEDDCQDSLLGYLEEPRPWYLIGYPQAEATTLDRSGTELAPSQLSVHEAEESIAQFMTLSPTVHLRSSPRLCPHHQPGAPLGVATKAGEPPPLASNLSPEGTTWEGSLRCVLQIHWTLLHSGPGMTCSSQPLKTRKTRSRTHGHQGDHGYHDQHS</sequence>
<gene>
    <name evidence="2" type="ORF">Pcinc_005890</name>
</gene>
<feature type="compositionally biased region" description="Basic residues" evidence="1">
    <location>
        <begin position="243"/>
        <end position="253"/>
    </location>
</feature>
<comment type="caution">
    <text evidence="2">The sequence shown here is derived from an EMBL/GenBank/DDBJ whole genome shotgun (WGS) entry which is preliminary data.</text>
</comment>
<feature type="region of interest" description="Disordered" evidence="1">
    <location>
        <begin position="1"/>
        <end position="29"/>
    </location>
</feature>
<evidence type="ECO:0000313" key="2">
    <source>
        <dbReference type="EMBL" id="KAK3890158.1"/>
    </source>
</evidence>
<name>A0AAE1GBR7_PETCI</name>
<evidence type="ECO:0000256" key="1">
    <source>
        <dbReference type="SAM" id="MobiDB-lite"/>
    </source>
</evidence>
<feature type="compositionally biased region" description="Low complexity" evidence="1">
    <location>
        <begin position="1"/>
        <end position="13"/>
    </location>
</feature>
<reference evidence="2" key="1">
    <citation type="submission" date="2023-10" db="EMBL/GenBank/DDBJ databases">
        <title>Genome assemblies of two species of porcelain crab, Petrolisthes cinctipes and Petrolisthes manimaculis (Anomura: Porcellanidae).</title>
        <authorList>
            <person name="Angst P."/>
        </authorList>
    </citation>
    <scope>NUCLEOTIDE SEQUENCE</scope>
    <source>
        <strain evidence="2">PB745_01</strain>
        <tissue evidence="2">Gill</tissue>
    </source>
</reference>
<feature type="region of interest" description="Disordered" evidence="1">
    <location>
        <begin position="235"/>
        <end position="265"/>
    </location>
</feature>
<organism evidence="2 3">
    <name type="scientific">Petrolisthes cinctipes</name>
    <name type="common">Flat porcelain crab</name>
    <dbReference type="NCBI Taxonomy" id="88211"/>
    <lineage>
        <taxon>Eukaryota</taxon>
        <taxon>Metazoa</taxon>
        <taxon>Ecdysozoa</taxon>
        <taxon>Arthropoda</taxon>
        <taxon>Crustacea</taxon>
        <taxon>Multicrustacea</taxon>
        <taxon>Malacostraca</taxon>
        <taxon>Eumalacostraca</taxon>
        <taxon>Eucarida</taxon>
        <taxon>Decapoda</taxon>
        <taxon>Pleocyemata</taxon>
        <taxon>Anomura</taxon>
        <taxon>Galatheoidea</taxon>
        <taxon>Porcellanidae</taxon>
        <taxon>Petrolisthes</taxon>
    </lineage>
</organism>
<accession>A0AAE1GBR7</accession>
<feature type="compositionally biased region" description="Gly residues" evidence="1">
    <location>
        <begin position="14"/>
        <end position="25"/>
    </location>
</feature>
<protein>
    <submittedName>
        <fullName evidence="2">Uncharacterized protein</fullName>
    </submittedName>
</protein>
<dbReference type="EMBL" id="JAWQEG010000439">
    <property type="protein sequence ID" value="KAK3890158.1"/>
    <property type="molecule type" value="Genomic_DNA"/>
</dbReference>
<dbReference type="Proteomes" id="UP001286313">
    <property type="component" value="Unassembled WGS sequence"/>
</dbReference>